<proteinExistence type="predicted"/>
<feature type="region of interest" description="Disordered" evidence="2">
    <location>
        <begin position="1"/>
        <end position="35"/>
    </location>
</feature>
<comment type="caution">
    <text evidence="3">The sequence shown here is derived from an EMBL/GenBank/DDBJ whole genome shotgun (WGS) entry which is preliminary data.</text>
</comment>
<keyword evidence="4" id="KW-1185">Reference proteome</keyword>
<gene>
    <name evidence="3" type="ORF">FJSC11DRAFT_1325</name>
</gene>
<feature type="coiled-coil region" evidence="1">
    <location>
        <begin position="110"/>
        <end position="184"/>
    </location>
</feature>
<evidence type="ECO:0000313" key="3">
    <source>
        <dbReference type="EMBL" id="EHC15902.1"/>
    </source>
</evidence>
<evidence type="ECO:0000256" key="1">
    <source>
        <dbReference type="SAM" id="Coils"/>
    </source>
</evidence>
<protein>
    <recommendedName>
        <fullName evidence="5">DivIVA domain-containing protein</fullName>
    </recommendedName>
</protein>
<accession>G6FR28</accession>
<name>G6FR28_9CYAN</name>
<reference evidence="3 4" key="1">
    <citation type="submission" date="2011-09" db="EMBL/GenBank/DDBJ databases">
        <title>The draft genome of Fischerella sp. JSC-11.</title>
        <authorList>
            <consortium name="US DOE Joint Genome Institute (JGI-PGF)"/>
            <person name="Lucas S."/>
            <person name="Han J."/>
            <person name="Lapidus A."/>
            <person name="Cheng J.-F."/>
            <person name="Goodwin L."/>
            <person name="Pitluck S."/>
            <person name="Peters L."/>
            <person name="Land M.L."/>
            <person name="Hauser L."/>
            <person name="Sarkisova S."/>
            <person name="Bryant D.A."/>
            <person name="Brown I."/>
            <person name="Woyke T.J."/>
        </authorList>
    </citation>
    <scope>NUCLEOTIDE SEQUENCE [LARGE SCALE GENOMIC DNA]</scope>
    <source>
        <strain evidence="3 4">JSC-11</strain>
    </source>
</reference>
<evidence type="ECO:0000256" key="2">
    <source>
        <dbReference type="SAM" id="MobiDB-lite"/>
    </source>
</evidence>
<evidence type="ECO:0008006" key="5">
    <source>
        <dbReference type="Google" id="ProtNLM"/>
    </source>
</evidence>
<dbReference type="AlphaFoldDB" id="G6FR28"/>
<dbReference type="Proteomes" id="UP000004344">
    <property type="component" value="Unassembled WGS sequence"/>
</dbReference>
<keyword evidence="1" id="KW-0175">Coiled coil</keyword>
<feature type="compositionally biased region" description="Polar residues" evidence="2">
    <location>
        <begin position="9"/>
        <end position="35"/>
    </location>
</feature>
<organism evidence="3 4">
    <name type="scientific">Fischerella thermalis JSC-11</name>
    <dbReference type="NCBI Taxonomy" id="741277"/>
    <lineage>
        <taxon>Bacteria</taxon>
        <taxon>Bacillati</taxon>
        <taxon>Cyanobacteriota</taxon>
        <taxon>Cyanophyceae</taxon>
        <taxon>Nostocales</taxon>
        <taxon>Hapalosiphonaceae</taxon>
        <taxon>Fischerella</taxon>
    </lineage>
</organism>
<sequence length="230" mass="26472">MLRPKPSRIESSQNGSNLVPQELTEQSSHQESTPTASIDIQMELNRLEEMILASFRIPLTRRTLVDEEKLLDQLDFIRMCLPTAFAEVADMLQQKEEILLQAEEYGQQIVEAAQAKRAQILDDNDILRQAEREAAELRRQVQQQCEAMLQDTLEEIDRKRRQCQQELEEMRQAAIAEAEAIEQGADEYADSVLESIEEQLHDMLQIVHNGRQQLQPNLPPPRNSQFPKNG</sequence>
<feature type="region of interest" description="Disordered" evidence="2">
    <location>
        <begin position="210"/>
        <end position="230"/>
    </location>
</feature>
<dbReference type="EMBL" id="AGIZ01000004">
    <property type="protein sequence ID" value="EHC15902.1"/>
    <property type="molecule type" value="Genomic_DNA"/>
</dbReference>
<evidence type="ECO:0000313" key="4">
    <source>
        <dbReference type="Proteomes" id="UP000004344"/>
    </source>
</evidence>